<gene>
    <name evidence="1" type="ORF">CEXT_227641</name>
</gene>
<sequence>MYQHSGPHPLPAANPTIVSQNGTAFHNKYFSANQHRGITAEGGEEAGAIQQSSSSRIFYSGTTSQPIFRLSCPVLNHPQNGSTVKNPHKEQRYIQTLLFPRCMRNGRNTQFRIRHELPNDRPGTLKDVPISRPFVNCDFRLSLLRLSKS</sequence>
<name>A0AAV4QX34_CAEEX</name>
<dbReference type="Proteomes" id="UP001054945">
    <property type="component" value="Unassembled WGS sequence"/>
</dbReference>
<comment type="caution">
    <text evidence="1">The sequence shown here is derived from an EMBL/GenBank/DDBJ whole genome shotgun (WGS) entry which is preliminary data.</text>
</comment>
<evidence type="ECO:0000313" key="2">
    <source>
        <dbReference type="Proteomes" id="UP001054945"/>
    </source>
</evidence>
<dbReference type="AlphaFoldDB" id="A0AAV4QX34"/>
<reference evidence="1 2" key="1">
    <citation type="submission" date="2021-06" db="EMBL/GenBank/DDBJ databases">
        <title>Caerostris extrusa draft genome.</title>
        <authorList>
            <person name="Kono N."/>
            <person name="Arakawa K."/>
        </authorList>
    </citation>
    <scope>NUCLEOTIDE SEQUENCE [LARGE SCALE GENOMIC DNA]</scope>
</reference>
<evidence type="ECO:0000313" key="1">
    <source>
        <dbReference type="EMBL" id="GIY13426.1"/>
    </source>
</evidence>
<accession>A0AAV4QX34</accession>
<dbReference type="EMBL" id="BPLR01006937">
    <property type="protein sequence ID" value="GIY13426.1"/>
    <property type="molecule type" value="Genomic_DNA"/>
</dbReference>
<keyword evidence="2" id="KW-1185">Reference proteome</keyword>
<organism evidence="1 2">
    <name type="scientific">Caerostris extrusa</name>
    <name type="common">Bark spider</name>
    <name type="synonym">Caerostris bankana</name>
    <dbReference type="NCBI Taxonomy" id="172846"/>
    <lineage>
        <taxon>Eukaryota</taxon>
        <taxon>Metazoa</taxon>
        <taxon>Ecdysozoa</taxon>
        <taxon>Arthropoda</taxon>
        <taxon>Chelicerata</taxon>
        <taxon>Arachnida</taxon>
        <taxon>Araneae</taxon>
        <taxon>Araneomorphae</taxon>
        <taxon>Entelegynae</taxon>
        <taxon>Araneoidea</taxon>
        <taxon>Araneidae</taxon>
        <taxon>Caerostris</taxon>
    </lineage>
</organism>
<proteinExistence type="predicted"/>
<protein>
    <submittedName>
        <fullName evidence="1">Uncharacterized protein</fullName>
    </submittedName>
</protein>